<accession>A0A4Q0PGC6</accession>
<organism evidence="1 2">
    <name type="scientific">Leeuwenhoekiella marinoflava</name>
    <dbReference type="NCBI Taxonomy" id="988"/>
    <lineage>
        <taxon>Bacteria</taxon>
        <taxon>Pseudomonadati</taxon>
        <taxon>Bacteroidota</taxon>
        <taxon>Flavobacteriia</taxon>
        <taxon>Flavobacteriales</taxon>
        <taxon>Flavobacteriaceae</taxon>
        <taxon>Leeuwenhoekiella</taxon>
    </lineage>
</organism>
<gene>
    <name evidence="1" type="ORF">DSL99_3455</name>
</gene>
<dbReference type="AlphaFoldDB" id="A0A4Q0PGC6"/>
<dbReference type="STRING" id="1122159.SAMN02745246_02142"/>
<dbReference type="EMBL" id="QOVL01000021">
    <property type="protein sequence ID" value="RXG25911.1"/>
    <property type="molecule type" value="Genomic_DNA"/>
</dbReference>
<reference evidence="1 2" key="1">
    <citation type="submission" date="2018-07" db="EMBL/GenBank/DDBJ databases">
        <title>Leeuwenhoekiella genomics.</title>
        <authorList>
            <person name="Tahon G."/>
            <person name="Willems A."/>
        </authorList>
    </citation>
    <scope>NUCLEOTIDE SEQUENCE [LARGE SCALE GENOMIC DNA]</scope>
    <source>
        <strain evidence="1 2">LMG 1345</strain>
    </source>
</reference>
<comment type="caution">
    <text evidence="1">The sequence shown here is derived from an EMBL/GenBank/DDBJ whole genome shotgun (WGS) entry which is preliminary data.</text>
</comment>
<dbReference type="Proteomes" id="UP000290608">
    <property type="component" value="Unassembled WGS sequence"/>
</dbReference>
<sequence>MTKNILLKAEYVVQNYNDYPVIDLHNDAKFDGFMLEAAISF</sequence>
<proteinExistence type="predicted"/>
<name>A0A4Q0PGC6_9FLAO</name>
<evidence type="ECO:0000313" key="2">
    <source>
        <dbReference type="Proteomes" id="UP000290608"/>
    </source>
</evidence>
<protein>
    <submittedName>
        <fullName evidence="1">Uncharacterized protein</fullName>
    </submittedName>
</protein>
<evidence type="ECO:0000313" key="1">
    <source>
        <dbReference type="EMBL" id="RXG25911.1"/>
    </source>
</evidence>
<dbReference type="RefSeq" id="WP_317041338.1">
    <property type="nucleotide sequence ID" value="NZ_QOVL01000021.1"/>
</dbReference>